<dbReference type="OrthoDB" id="1726046at2759"/>
<feature type="non-terminal residue" evidence="1">
    <location>
        <position position="1"/>
    </location>
</feature>
<gene>
    <name evidence="1" type="ORF">CR513_20509</name>
</gene>
<comment type="caution">
    <text evidence="1">The sequence shown here is derived from an EMBL/GenBank/DDBJ whole genome shotgun (WGS) entry which is preliminary data.</text>
</comment>
<dbReference type="PANTHER" id="PTHR11439">
    <property type="entry name" value="GAG-POL-RELATED RETROTRANSPOSON"/>
    <property type="match status" value="1"/>
</dbReference>
<evidence type="ECO:0000313" key="2">
    <source>
        <dbReference type="Proteomes" id="UP000257109"/>
    </source>
</evidence>
<evidence type="ECO:0008006" key="3">
    <source>
        <dbReference type="Google" id="ProtNLM"/>
    </source>
</evidence>
<keyword evidence="2" id="KW-1185">Reference proteome</keyword>
<dbReference type="Proteomes" id="UP000257109">
    <property type="component" value="Unassembled WGS sequence"/>
</dbReference>
<name>A0A371H1X7_MUCPR</name>
<protein>
    <recommendedName>
        <fullName evidence="3">Copia protein</fullName>
    </recommendedName>
</protein>
<dbReference type="STRING" id="157652.A0A371H1X7"/>
<dbReference type="AlphaFoldDB" id="A0A371H1X7"/>
<dbReference type="PANTHER" id="PTHR11439:SF442">
    <property type="entry name" value="CYSTEINE-RICH RLK (RECEPTOR-LIKE PROTEIN KINASE) 8"/>
    <property type="match status" value="1"/>
</dbReference>
<accession>A0A371H1X7</accession>
<organism evidence="1 2">
    <name type="scientific">Mucuna pruriens</name>
    <name type="common">Velvet bean</name>
    <name type="synonym">Dolichos pruriens</name>
    <dbReference type="NCBI Taxonomy" id="157652"/>
    <lineage>
        <taxon>Eukaryota</taxon>
        <taxon>Viridiplantae</taxon>
        <taxon>Streptophyta</taxon>
        <taxon>Embryophyta</taxon>
        <taxon>Tracheophyta</taxon>
        <taxon>Spermatophyta</taxon>
        <taxon>Magnoliopsida</taxon>
        <taxon>eudicotyledons</taxon>
        <taxon>Gunneridae</taxon>
        <taxon>Pentapetalae</taxon>
        <taxon>rosids</taxon>
        <taxon>fabids</taxon>
        <taxon>Fabales</taxon>
        <taxon>Fabaceae</taxon>
        <taxon>Papilionoideae</taxon>
        <taxon>50 kb inversion clade</taxon>
        <taxon>NPAAA clade</taxon>
        <taxon>indigoferoid/millettioid clade</taxon>
        <taxon>Phaseoleae</taxon>
        <taxon>Mucuna</taxon>
    </lineage>
</organism>
<proteinExistence type="predicted"/>
<dbReference type="CDD" id="cd09272">
    <property type="entry name" value="RNase_HI_RT_Ty1"/>
    <property type="match status" value="1"/>
</dbReference>
<dbReference type="EMBL" id="QJKJ01003816">
    <property type="protein sequence ID" value="RDX96795.1"/>
    <property type="molecule type" value="Genomic_DNA"/>
</dbReference>
<reference evidence="1" key="1">
    <citation type="submission" date="2018-05" db="EMBL/GenBank/DDBJ databases">
        <title>Draft genome of Mucuna pruriens seed.</title>
        <authorList>
            <person name="Nnadi N.E."/>
            <person name="Vos R."/>
            <person name="Hasami M.H."/>
            <person name="Devisetty U.K."/>
            <person name="Aguiy J.C."/>
        </authorList>
    </citation>
    <scope>NUCLEOTIDE SEQUENCE [LARGE SCALE GENOMIC DNA]</scope>
    <source>
        <strain evidence="1">JCA_2017</strain>
    </source>
</reference>
<evidence type="ECO:0000313" key="1">
    <source>
        <dbReference type="EMBL" id="RDX96795.1"/>
    </source>
</evidence>
<sequence length="259" mass="29751">MSTSMHPTSILSLDKTDKKVDQTSYKGLIDSLLYVTTFRSYIMLSVCFCAWFQYDPRESHLTTIKCIFRYLKGTTNLGLCYKKSHYYILKGCNDVDFAQDRIERKNTIGGCHFIGANLVSWSSKRQGTITLSMAEEKYISVQQLEDYDIIKGNIPLLCDNTTAIILSKNPILDSHAKHIKIKHHFIKDYVQKGILDLKLTSTENLLADNFTKPFPQDKLIHVKNLLEFFSTYGMNYEEIFVLIAKMTIIHTIIDVASIH</sequence>